<protein>
    <submittedName>
        <fullName evidence="2">Uncharacterized protein</fullName>
    </submittedName>
</protein>
<reference evidence="2 3" key="1">
    <citation type="submission" date="2024-02" db="EMBL/GenBank/DDBJ databases">
        <title>A draft genome for the cacao thread blight pathogen Marasmius crinis-equi.</title>
        <authorList>
            <person name="Cohen S.P."/>
            <person name="Baruah I.K."/>
            <person name="Amoako-Attah I."/>
            <person name="Bukari Y."/>
            <person name="Meinhardt L.W."/>
            <person name="Bailey B.A."/>
        </authorList>
    </citation>
    <scope>NUCLEOTIDE SEQUENCE [LARGE SCALE GENOMIC DNA]</scope>
    <source>
        <strain evidence="2 3">GH-76</strain>
    </source>
</reference>
<evidence type="ECO:0000313" key="3">
    <source>
        <dbReference type="Proteomes" id="UP001465976"/>
    </source>
</evidence>
<organism evidence="2 3">
    <name type="scientific">Marasmius crinis-equi</name>
    <dbReference type="NCBI Taxonomy" id="585013"/>
    <lineage>
        <taxon>Eukaryota</taxon>
        <taxon>Fungi</taxon>
        <taxon>Dikarya</taxon>
        <taxon>Basidiomycota</taxon>
        <taxon>Agaricomycotina</taxon>
        <taxon>Agaricomycetes</taxon>
        <taxon>Agaricomycetidae</taxon>
        <taxon>Agaricales</taxon>
        <taxon>Marasmiineae</taxon>
        <taxon>Marasmiaceae</taxon>
        <taxon>Marasmius</taxon>
    </lineage>
</organism>
<proteinExistence type="predicted"/>
<accession>A0ABR3F290</accession>
<feature type="compositionally biased region" description="Basic and acidic residues" evidence="1">
    <location>
        <begin position="115"/>
        <end position="124"/>
    </location>
</feature>
<keyword evidence="3" id="KW-1185">Reference proteome</keyword>
<name>A0ABR3F290_9AGAR</name>
<comment type="caution">
    <text evidence="2">The sequence shown here is derived from an EMBL/GenBank/DDBJ whole genome shotgun (WGS) entry which is preliminary data.</text>
</comment>
<dbReference type="Proteomes" id="UP001465976">
    <property type="component" value="Unassembled WGS sequence"/>
</dbReference>
<sequence length="218" mass="23603">MSLWLHTICVGNAIQVVPDRPLEISNIAIHNVSELYVFSPTRVMLWREDTPYTLAIFMAGMPPMFATKVRLDRGVSYRVEVTGENNSTSVSIVGHFETRVVVSQAQAQAQTQNKRRLDGEEAERSGPSANKRARLEGGIQGPLSRAEGLEPSPRNGESSTRAMAVGPRAMAVGPRPMTPTVAHAHAHGWNDLAGLAHGRNDAANASTGHGHGIRRDID</sequence>
<evidence type="ECO:0000313" key="2">
    <source>
        <dbReference type="EMBL" id="KAL0569125.1"/>
    </source>
</evidence>
<dbReference type="EMBL" id="JBAHYK010001187">
    <property type="protein sequence ID" value="KAL0569125.1"/>
    <property type="molecule type" value="Genomic_DNA"/>
</dbReference>
<gene>
    <name evidence="2" type="ORF">V5O48_012846</name>
</gene>
<evidence type="ECO:0000256" key="1">
    <source>
        <dbReference type="SAM" id="MobiDB-lite"/>
    </source>
</evidence>
<feature type="region of interest" description="Disordered" evidence="1">
    <location>
        <begin position="107"/>
        <end position="161"/>
    </location>
</feature>